<evidence type="ECO:0000313" key="3">
    <source>
        <dbReference type="Proteomes" id="UP000623958"/>
    </source>
</evidence>
<reference evidence="2" key="2">
    <citation type="submission" date="2020-09" db="EMBL/GenBank/DDBJ databases">
        <authorList>
            <person name="Sun Q."/>
            <person name="Ohkuma M."/>
        </authorList>
    </citation>
    <scope>NUCLEOTIDE SEQUENCE</scope>
    <source>
        <strain evidence="2">JCM 13306</strain>
    </source>
</reference>
<sequence length="182" mass="19398">MLRVRGANEIFGRDILPRPKTAHSSAMRTSPGHSPRGECPPAGAKQCFAFSGEPMCAALRVFPIVSAASEGPRRSDIRRPWRWARRRARKRYPAQSKTASNSNNCNCTLNRSGNRHSSSDPSAVVPAKAGTQCLGFSPAKPSGSGYAGTPDEVTPAEPPRGRKVPEAGQIVAIRVPAQAARG</sequence>
<feature type="region of interest" description="Disordered" evidence="1">
    <location>
        <begin position="18"/>
        <end position="38"/>
    </location>
</feature>
<name>A0A919KHU3_9XANT</name>
<protein>
    <submittedName>
        <fullName evidence="2">Uncharacterized protein</fullName>
    </submittedName>
</protein>
<gene>
    <name evidence="2" type="ORF">GCM10009090_19850</name>
</gene>
<feature type="region of interest" description="Disordered" evidence="1">
    <location>
        <begin position="134"/>
        <end position="168"/>
    </location>
</feature>
<comment type="caution">
    <text evidence="2">The sequence shown here is derived from an EMBL/GenBank/DDBJ whole genome shotgun (WGS) entry which is preliminary data.</text>
</comment>
<organism evidence="2 3">
    <name type="scientific">Xanthomonas boreopolis</name>
    <dbReference type="NCBI Taxonomy" id="86183"/>
    <lineage>
        <taxon>Bacteria</taxon>
        <taxon>Pseudomonadati</taxon>
        <taxon>Pseudomonadota</taxon>
        <taxon>Gammaproteobacteria</taxon>
        <taxon>Lysobacterales</taxon>
        <taxon>Lysobacteraceae</taxon>
        <taxon>Xanthomonas</taxon>
    </lineage>
</organism>
<evidence type="ECO:0000256" key="1">
    <source>
        <dbReference type="SAM" id="MobiDB-lite"/>
    </source>
</evidence>
<evidence type="ECO:0000313" key="2">
    <source>
        <dbReference type="EMBL" id="GHH53872.1"/>
    </source>
</evidence>
<dbReference type="EMBL" id="BNBA01000013">
    <property type="protein sequence ID" value="GHH53872.1"/>
    <property type="molecule type" value="Genomic_DNA"/>
</dbReference>
<feature type="compositionally biased region" description="Polar residues" evidence="1">
    <location>
        <begin position="22"/>
        <end position="32"/>
    </location>
</feature>
<reference evidence="2" key="1">
    <citation type="journal article" date="2014" name="Int. J. Syst. Evol. Microbiol.">
        <title>Complete genome sequence of Corynebacterium casei LMG S-19264T (=DSM 44701T), isolated from a smear-ripened cheese.</title>
        <authorList>
            <consortium name="US DOE Joint Genome Institute (JGI-PGF)"/>
            <person name="Walter F."/>
            <person name="Albersmeier A."/>
            <person name="Kalinowski J."/>
            <person name="Ruckert C."/>
        </authorList>
    </citation>
    <scope>NUCLEOTIDE SEQUENCE</scope>
    <source>
        <strain evidence="2">JCM 13306</strain>
    </source>
</reference>
<dbReference type="AlphaFoldDB" id="A0A919KHU3"/>
<keyword evidence="3" id="KW-1185">Reference proteome</keyword>
<proteinExistence type="predicted"/>
<accession>A0A919KHU3</accession>
<dbReference type="Proteomes" id="UP000623958">
    <property type="component" value="Unassembled WGS sequence"/>
</dbReference>